<evidence type="ECO:0000259" key="1">
    <source>
        <dbReference type="PROSITE" id="PS51725"/>
    </source>
</evidence>
<dbReference type="RefSeq" id="WP_200245676.1">
    <property type="nucleotide sequence ID" value="NZ_JAENHK010000010.1"/>
</dbReference>
<sequence length="107" mass="11840">MVNISKEQGYLTLINVFTVAPEKQDELLNLLISCTDEFISDCPGFISASYHKGIDGKSVVLYAQYENMEAFQGVINSEGGKRMVSEGSQLAESAQRSFCNVYDTREA</sequence>
<dbReference type="Pfam" id="PF03992">
    <property type="entry name" value="ABM"/>
    <property type="match status" value="1"/>
</dbReference>
<keyword evidence="3" id="KW-1185">Reference proteome</keyword>
<dbReference type="PROSITE" id="PS51725">
    <property type="entry name" value="ABM"/>
    <property type="match status" value="1"/>
</dbReference>
<accession>A0ABS1FUY7</accession>
<dbReference type="InterPro" id="IPR011008">
    <property type="entry name" value="Dimeric_a/b-barrel"/>
</dbReference>
<protein>
    <submittedName>
        <fullName evidence="2">Antibiotic biosynthesis monooxygenase</fullName>
    </submittedName>
</protein>
<dbReference type="GO" id="GO:0004497">
    <property type="term" value="F:monooxygenase activity"/>
    <property type="evidence" value="ECO:0007669"/>
    <property type="project" value="UniProtKB-KW"/>
</dbReference>
<name>A0ABS1FUY7_9FLAO</name>
<dbReference type="Proteomes" id="UP000628669">
    <property type="component" value="Unassembled WGS sequence"/>
</dbReference>
<dbReference type="Gene3D" id="3.30.70.100">
    <property type="match status" value="1"/>
</dbReference>
<dbReference type="InterPro" id="IPR007138">
    <property type="entry name" value="ABM_dom"/>
</dbReference>
<evidence type="ECO:0000313" key="3">
    <source>
        <dbReference type="Proteomes" id="UP000628669"/>
    </source>
</evidence>
<organism evidence="2 3">
    <name type="scientific">Chryseobacterium paridis</name>
    <dbReference type="NCBI Taxonomy" id="2800328"/>
    <lineage>
        <taxon>Bacteria</taxon>
        <taxon>Pseudomonadati</taxon>
        <taxon>Bacteroidota</taxon>
        <taxon>Flavobacteriia</taxon>
        <taxon>Flavobacteriales</taxon>
        <taxon>Weeksellaceae</taxon>
        <taxon>Chryseobacterium group</taxon>
        <taxon>Chryseobacterium</taxon>
    </lineage>
</organism>
<keyword evidence="2" id="KW-0560">Oxidoreductase</keyword>
<feature type="domain" description="ABM" evidence="1">
    <location>
        <begin position="11"/>
        <end position="101"/>
    </location>
</feature>
<dbReference type="EMBL" id="JAENHK010000010">
    <property type="protein sequence ID" value="MBK1896235.1"/>
    <property type="molecule type" value="Genomic_DNA"/>
</dbReference>
<proteinExistence type="predicted"/>
<gene>
    <name evidence="2" type="ORF">JHL15_10765</name>
</gene>
<dbReference type="SUPFAM" id="SSF54909">
    <property type="entry name" value="Dimeric alpha+beta barrel"/>
    <property type="match status" value="1"/>
</dbReference>
<keyword evidence="2" id="KW-0503">Monooxygenase</keyword>
<reference evidence="3" key="1">
    <citation type="submission" date="2021-01" db="EMBL/GenBank/DDBJ databases">
        <title>Genome public.</title>
        <authorList>
            <person name="Liu C."/>
            <person name="Sun Q."/>
        </authorList>
    </citation>
    <scope>NUCLEOTIDE SEQUENCE [LARGE SCALE GENOMIC DNA]</scope>
    <source>
        <strain evidence="3">YIM B02567</strain>
    </source>
</reference>
<evidence type="ECO:0000313" key="2">
    <source>
        <dbReference type="EMBL" id="MBK1896235.1"/>
    </source>
</evidence>
<comment type="caution">
    <text evidence="2">The sequence shown here is derived from an EMBL/GenBank/DDBJ whole genome shotgun (WGS) entry which is preliminary data.</text>
</comment>